<accession>A0ABP6Z903</accession>
<dbReference type="RefSeq" id="WP_231486320.1">
    <property type="nucleotide sequence ID" value="NZ_BAAAZO010000002.1"/>
</dbReference>
<comment type="caution">
    <text evidence="1">The sequence shown here is derived from an EMBL/GenBank/DDBJ whole genome shotgun (WGS) entry which is preliminary data.</text>
</comment>
<sequence length="93" mass="10234">MSRVKSESSAWHFGDRYYSVVMASDVGDRDGIGLELEDVAPAPGRGLVMEVFRDDDSGMSTLRCFTSDPLPLELVERFLAQAQESLTHIAPSN</sequence>
<dbReference type="Proteomes" id="UP001501074">
    <property type="component" value="Unassembled WGS sequence"/>
</dbReference>
<protein>
    <recommendedName>
        <fullName evidence="3">DUF2283 domain-containing protein</fullName>
    </recommendedName>
</protein>
<reference evidence="2" key="1">
    <citation type="journal article" date="2019" name="Int. J. Syst. Evol. Microbiol.">
        <title>The Global Catalogue of Microorganisms (GCM) 10K type strain sequencing project: providing services to taxonomists for standard genome sequencing and annotation.</title>
        <authorList>
            <consortium name="The Broad Institute Genomics Platform"/>
            <consortium name="The Broad Institute Genome Sequencing Center for Infectious Disease"/>
            <person name="Wu L."/>
            <person name="Ma J."/>
        </authorList>
    </citation>
    <scope>NUCLEOTIDE SEQUENCE [LARGE SCALE GENOMIC DNA]</scope>
    <source>
        <strain evidence="2">JCM 16902</strain>
    </source>
</reference>
<organism evidence="1 2">
    <name type="scientific">Kineosporia mesophila</name>
    <dbReference type="NCBI Taxonomy" id="566012"/>
    <lineage>
        <taxon>Bacteria</taxon>
        <taxon>Bacillati</taxon>
        <taxon>Actinomycetota</taxon>
        <taxon>Actinomycetes</taxon>
        <taxon>Kineosporiales</taxon>
        <taxon>Kineosporiaceae</taxon>
        <taxon>Kineosporia</taxon>
    </lineage>
</organism>
<evidence type="ECO:0000313" key="2">
    <source>
        <dbReference type="Proteomes" id="UP001501074"/>
    </source>
</evidence>
<gene>
    <name evidence="1" type="ORF">GCM10022223_15740</name>
</gene>
<proteinExistence type="predicted"/>
<evidence type="ECO:0000313" key="1">
    <source>
        <dbReference type="EMBL" id="GAA3600919.1"/>
    </source>
</evidence>
<name>A0ABP6Z903_9ACTN</name>
<dbReference type="EMBL" id="BAAAZO010000002">
    <property type="protein sequence ID" value="GAA3600919.1"/>
    <property type="molecule type" value="Genomic_DNA"/>
</dbReference>
<keyword evidence="2" id="KW-1185">Reference proteome</keyword>
<evidence type="ECO:0008006" key="3">
    <source>
        <dbReference type="Google" id="ProtNLM"/>
    </source>
</evidence>